<dbReference type="AlphaFoldDB" id="A0A923KKV6"/>
<organism evidence="2 3">
    <name type="scientific">Undibacterium nitidum</name>
    <dbReference type="NCBI Taxonomy" id="2762298"/>
    <lineage>
        <taxon>Bacteria</taxon>
        <taxon>Pseudomonadati</taxon>
        <taxon>Pseudomonadota</taxon>
        <taxon>Betaproteobacteria</taxon>
        <taxon>Burkholderiales</taxon>
        <taxon>Oxalobacteraceae</taxon>
        <taxon>Undibacterium</taxon>
    </lineage>
</organism>
<proteinExistence type="predicted"/>
<feature type="transmembrane region" description="Helical" evidence="1">
    <location>
        <begin position="35"/>
        <end position="57"/>
    </location>
</feature>
<comment type="caution">
    <text evidence="2">The sequence shown here is derived from an EMBL/GenBank/DDBJ whole genome shotgun (WGS) entry which is preliminary data.</text>
</comment>
<keyword evidence="1" id="KW-0472">Membrane</keyword>
<reference evidence="2" key="1">
    <citation type="submission" date="2020-08" db="EMBL/GenBank/DDBJ databases">
        <title>Novel species isolated from subtropical streams in China.</title>
        <authorList>
            <person name="Lu H."/>
        </authorList>
    </citation>
    <scope>NUCLEOTIDE SEQUENCE</scope>
    <source>
        <strain evidence="2">LX22W</strain>
    </source>
</reference>
<gene>
    <name evidence="2" type="ORF">H8K36_07325</name>
</gene>
<keyword evidence="1" id="KW-1133">Transmembrane helix</keyword>
<evidence type="ECO:0000256" key="1">
    <source>
        <dbReference type="SAM" id="Phobius"/>
    </source>
</evidence>
<dbReference type="Proteomes" id="UP000627446">
    <property type="component" value="Unassembled WGS sequence"/>
</dbReference>
<accession>A0A923KKV6</accession>
<sequence>MPGSIDMLQEGIAARQEELQRVADILAKAAQKYRIYAGCIRVGLIFFGAVIATQSSWEKAFPSYKEYSFITFTLLGVIVTTLAGLEAAFKFESRGAELNLLAASCHSTVRKTDATWYKQVGIASNLNDQVSGAMSLIELQDTKLSEIQEKAASSGVNVTLAIRKLYRNNDMPYSEGGPSPDRPYAA</sequence>
<keyword evidence="1" id="KW-0812">Transmembrane</keyword>
<evidence type="ECO:0000313" key="2">
    <source>
        <dbReference type="EMBL" id="MBC3881175.1"/>
    </source>
</evidence>
<keyword evidence="3" id="KW-1185">Reference proteome</keyword>
<dbReference type="RefSeq" id="WP_186914350.1">
    <property type="nucleotide sequence ID" value="NZ_JACOFZ010000001.1"/>
</dbReference>
<name>A0A923KKV6_9BURK</name>
<evidence type="ECO:0000313" key="3">
    <source>
        <dbReference type="Proteomes" id="UP000627446"/>
    </source>
</evidence>
<protein>
    <submittedName>
        <fullName evidence="2">Uncharacterized protein</fullName>
    </submittedName>
</protein>
<dbReference type="EMBL" id="JACOFZ010000001">
    <property type="protein sequence ID" value="MBC3881175.1"/>
    <property type="molecule type" value="Genomic_DNA"/>
</dbReference>
<feature type="transmembrane region" description="Helical" evidence="1">
    <location>
        <begin position="69"/>
        <end position="89"/>
    </location>
</feature>